<dbReference type="Proteomes" id="UP001154860">
    <property type="component" value="Unassembled WGS sequence"/>
</dbReference>
<keyword evidence="2" id="KW-1185">Reference proteome</keyword>
<reference evidence="1 2" key="1">
    <citation type="journal article" date="2021" name="Int. J. Syst. Evol. Microbiol.">
        <title>Pseudomonas lactucae sp. nov., a pathogen causing bacterial rot of lettuce in Japan.</title>
        <authorList>
            <person name="Sawada H."/>
            <person name="Fujikawa T."/>
            <person name="Satou M."/>
        </authorList>
    </citation>
    <scope>NUCLEOTIDE SEQUENCE [LARGE SCALE GENOMIC DNA]</scope>
    <source>
        <strain evidence="1 2">MAFF 301381</strain>
    </source>
</reference>
<dbReference type="RefSeq" id="WP_205490226.1">
    <property type="nucleotide sequence ID" value="NZ_JAFHKI010000064.1"/>
</dbReference>
<dbReference type="EMBL" id="JAFHKJ010000024">
    <property type="protein sequence ID" value="MBN2975499.1"/>
    <property type="molecule type" value="Genomic_DNA"/>
</dbReference>
<accession>A0A9X1C363</accession>
<organism evidence="1 2">
    <name type="scientific">Pseudomonas lactucae</name>
    <dbReference type="NCBI Taxonomy" id="2813360"/>
    <lineage>
        <taxon>Bacteria</taxon>
        <taxon>Pseudomonadati</taxon>
        <taxon>Pseudomonadota</taxon>
        <taxon>Gammaproteobacteria</taxon>
        <taxon>Pseudomonadales</taxon>
        <taxon>Pseudomonadaceae</taxon>
        <taxon>Pseudomonas</taxon>
    </lineage>
</organism>
<evidence type="ECO:0000313" key="1">
    <source>
        <dbReference type="EMBL" id="MBN2975499.1"/>
    </source>
</evidence>
<proteinExistence type="predicted"/>
<dbReference type="AlphaFoldDB" id="A0A9X1C363"/>
<protein>
    <submittedName>
        <fullName evidence="1">Uncharacterized protein</fullName>
    </submittedName>
</protein>
<sequence length="78" mass="8458">MITLVIRADEVEMKGRRKVRTNKWQIMEQVIKEAGAILATRSVTGGRFLNIAAQSTLEEPVGMLAGSRGAQADTPSDS</sequence>
<name>A0A9X1C363_9PSED</name>
<evidence type="ECO:0000313" key="2">
    <source>
        <dbReference type="Proteomes" id="UP001154860"/>
    </source>
</evidence>
<comment type="caution">
    <text evidence="1">The sequence shown here is derived from an EMBL/GenBank/DDBJ whole genome shotgun (WGS) entry which is preliminary data.</text>
</comment>
<reference evidence="1 2" key="2">
    <citation type="journal article" date="2023" name="Plant Pathol.">
        <title>Dismantling and reorganizing Pseudomonas marginalis sensu#lato.</title>
        <authorList>
            <person name="Sawada H."/>
            <person name="Fujikawa T."/>
            <person name="Satou M."/>
        </authorList>
    </citation>
    <scope>NUCLEOTIDE SEQUENCE [LARGE SCALE GENOMIC DNA]</scope>
    <source>
        <strain evidence="1 2">MAFF 301381</strain>
    </source>
</reference>
<gene>
    <name evidence="1" type="ORF">JWR99_05690</name>
</gene>